<dbReference type="EMBL" id="JASNVP010000009">
    <property type="protein sequence ID" value="MDK4326801.1"/>
    <property type="molecule type" value="Genomic_DNA"/>
</dbReference>
<dbReference type="Proteomes" id="UP001226160">
    <property type="component" value="Unassembled WGS sequence"/>
</dbReference>
<organism evidence="2 3">
    <name type="scientific">Corynebacterium propinquum</name>
    <dbReference type="NCBI Taxonomy" id="43769"/>
    <lineage>
        <taxon>Bacteria</taxon>
        <taxon>Bacillati</taxon>
        <taxon>Actinomycetota</taxon>
        <taxon>Actinomycetes</taxon>
        <taxon>Mycobacteriales</taxon>
        <taxon>Corynebacteriaceae</taxon>
        <taxon>Corynebacterium</taxon>
    </lineage>
</organism>
<proteinExistence type="predicted"/>
<keyword evidence="1" id="KW-0175">Coiled coil</keyword>
<gene>
    <name evidence="2" type="ORF">QPX54_09840</name>
</gene>
<reference evidence="2" key="1">
    <citation type="submission" date="2023-05" db="EMBL/GenBank/DDBJ databases">
        <title>Metabolic capabilities are highly conserved among human nasal-associated Corynebacterium species in pangenomic analyses.</title>
        <authorList>
            <person name="Tran T.H."/>
            <person name="Roberts A.Q."/>
            <person name="Escapa I.F."/>
            <person name="Gao W."/>
            <person name="Conlan S."/>
            <person name="Kong H."/>
            <person name="Segre J.A."/>
            <person name="Kelly M.S."/>
            <person name="Lemon K.P."/>
        </authorList>
    </citation>
    <scope>NUCLEOTIDE SEQUENCE</scope>
    <source>
        <strain evidence="2">KPL2654</strain>
    </source>
</reference>
<dbReference type="AlphaFoldDB" id="A0AAP4FBG6"/>
<protein>
    <submittedName>
        <fullName evidence="2">Uncharacterized protein</fullName>
    </submittedName>
</protein>
<dbReference type="RefSeq" id="WP_284589976.1">
    <property type="nucleotide sequence ID" value="NZ_JASNVP010000009.1"/>
</dbReference>
<evidence type="ECO:0000313" key="2">
    <source>
        <dbReference type="EMBL" id="MDK4326801.1"/>
    </source>
</evidence>
<evidence type="ECO:0000256" key="1">
    <source>
        <dbReference type="SAM" id="Coils"/>
    </source>
</evidence>
<feature type="coiled-coil region" evidence="1">
    <location>
        <begin position="60"/>
        <end position="87"/>
    </location>
</feature>
<name>A0AAP4FBG6_9CORY</name>
<evidence type="ECO:0000313" key="3">
    <source>
        <dbReference type="Proteomes" id="UP001226160"/>
    </source>
</evidence>
<accession>A0AAP4FBG6</accession>
<sequence length="117" mass="12913">MDNVLAQLIVAVIAAASGVFGSYVVRKSSQESNSTDRYKAVLSGMEQVMESRLALRDEKIADLQDVTETLRENIEKLKADLHDTTTRYRAAVSHVIELRATHPAPPDPPAPIRDEIV</sequence>
<comment type="caution">
    <text evidence="2">The sequence shown here is derived from an EMBL/GenBank/DDBJ whole genome shotgun (WGS) entry which is preliminary data.</text>
</comment>